<dbReference type="SMART" id="SM00408">
    <property type="entry name" value="IGc2"/>
    <property type="match status" value="4"/>
</dbReference>
<dbReference type="InterPro" id="IPR007110">
    <property type="entry name" value="Ig-like_dom"/>
</dbReference>
<dbReference type="InterPro" id="IPR036179">
    <property type="entry name" value="Ig-like_dom_sf"/>
</dbReference>
<name>F6ZIG5_CIOIN</name>
<reference evidence="7" key="3">
    <citation type="submission" date="2025-08" db="UniProtKB">
        <authorList>
            <consortium name="Ensembl"/>
        </authorList>
    </citation>
    <scope>IDENTIFICATION</scope>
</reference>
<evidence type="ECO:0000256" key="1">
    <source>
        <dbReference type="ARBA" id="ARBA00022729"/>
    </source>
</evidence>
<protein>
    <recommendedName>
        <fullName evidence="6">Ig-like domain-containing protein</fullName>
    </recommendedName>
</protein>
<evidence type="ECO:0000313" key="7">
    <source>
        <dbReference type="Ensembl" id="ENSCINP00000015861.3"/>
    </source>
</evidence>
<keyword evidence="2" id="KW-0677">Repeat</keyword>
<dbReference type="HOGENOM" id="CLU_485393_0_0_1"/>
<organism evidence="7 8">
    <name type="scientific">Ciona intestinalis</name>
    <name type="common">Transparent sea squirt</name>
    <name type="synonym">Ascidia intestinalis</name>
    <dbReference type="NCBI Taxonomy" id="7719"/>
    <lineage>
        <taxon>Eukaryota</taxon>
        <taxon>Metazoa</taxon>
        <taxon>Chordata</taxon>
        <taxon>Tunicata</taxon>
        <taxon>Ascidiacea</taxon>
        <taxon>Phlebobranchia</taxon>
        <taxon>Cionidae</taxon>
        <taxon>Ciona</taxon>
    </lineage>
</organism>
<dbReference type="FunCoup" id="F6ZIG5">
    <property type="interactions" value="2"/>
</dbReference>
<dbReference type="STRING" id="7719.ENSCINP00000015861"/>
<evidence type="ECO:0000256" key="3">
    <source>
        <dbReference type="ARBA" id="ARBA00023157"/>
    </source>
</evidence>
<reference evidence="7" key="4">
    <citation type="submission" date="2025-09" db="UniProtKB">
        <authorList>
            <consortium name="Ensembl"/>
        </authorList>
    </citation>
    <scope>IDENTIFICATION</scope>
</reference>
<evidence type="ECO:0000259" key="6">
    <source>
        <dbReference type="PROSITE" id="PS50835"/>
    </source>
</evidence>
<dbReference type="InterPro" id="IPR013098">
    <property type="entry name" value="Ig_I-set"/>
</dbReference>
<dbReference type="AlphaFoldDB" id="F6ZIG5"/>
<dbReference type="Gene3D" id="2.60.40.10">
    <property type="entry name" value="Immunoglobulins"/>
    <property type="match status" value="5"/>
</dbReference>
<keyword evidence="4" id="KW-0393">Immunoglobulin domain</keyword>
<evidence type="ECO:0000313" key="8">
    <source>
        <dbReference type="Proteomes" id="UP000008144"/>
    </source>
</evidence>
<dbReference type="InParanoid" id="F6ZIG5"/>
<reference evidence="8" key="1">
    <citation type="journal article" date="2002" name="Science">
        <title>The draft genome of Ciona intestinalis: insights into chordate and vertebrate origins.</title>
        <authorList>
            <person name="Dehal P."/>
            <person name="Satou Y."/>
            <person name="Campbell R.K."/>
            <person name="Chapman J."/>
            <person name="Degnan B."/>
            <person name="De Tomaso A."/>
            <person name="Davidson B."/>
            <person name="Di Gregorio A."/>
            <person name="Gelpke M."/>
            <person name="Goodstein D.M."/>
            <person name="Harafuji N."/>
            <person name="Hastings K.E."/>
            <person name="Ho I."/>
            <person name="Hotta K."/>
            <person name="Huang W."/>
            <person name="Kawashima T."/>
            <person name="Lemaire P."/>
            <person name="Martinez D."/>
            <person name="Meinertzhagen I.A."/>
            <person name="Necula S."/>
            <person name="Nonaka M."/>
            <person name="Putnam N."/>
            <person name="Rash S."/>
            <person name="Saiga H."/>
            <person name="Satake M."/>
            <person name="Terry A."/>
            <person name="Yamada L."/>
            <person name="Wang H.G."/>
            <person name="Awazu S."/>
            <person name="Azumi K."/>
            <person name="Boore J."/>
            <person name="Branno M."/>
            <person name="Chin-Bow S."/>
            <person name="DeSantis R."/>
            <person name="Doyle S."/>
            <person name="Francino P."/>
            <person name="Keys D.N."/>
            <person name="Haga S."/>
            <person name="Hayashi H."/>
            <person name="Hino K."/>
            <person name="Imai K.S."/>
            <person name="Inaba K."/>
            <person name="Kano S."/>
            <person name="Kobayashi K."/>
            <person name="Kobayashi M."/>
            <person name="Lee B.I."/>
            <person name="Makabe K.W."/>
            <person name="Manohar C."/>
            <person name="Matassi G."/>
            <person name="Medina M."/>
            <person name="Mochizuki Y."/>
            <person name="Mount S."/>
            <person name="Morishita T."/>
            <person name="Miura S."/>
            <person name="Nakayama A."/>
            <person name="Nishizaka S."/>
            <person name="Nomoto H."/>
            <person name="Ohta F."/>
            <person name="Oishi K."/>
            <person name="Rigoutsos I."/>
            <person name="Sano M."/>
            <person name="Sasaki A."/>
            <person name="Sasakura Y."/>
            <person name="Shoguchi E."/>
            <person name="Shin-i T."/>
            <person name="Spagnuolo A."/>
            <person name="Stainier D."/>
            <person name="Suzuki M.M."/>
            <person name="Tassy O."/>
            <person name="Takatori N."/>
            <person name="Tokuoka M."/>
            <person name="Yagi K."/>
            <person name="Yoshizaki F."/>
            <person name="Wada S."/>
            <person name="Zhang C."/>
            <person name="Hyatt P.D."/>
            <person name="Larimer F."/>
            <person name="Detter C."/>
            <person name="Doggett N."/>
            <person name="Glavina T."/>
            <person name="Hawkins T."/>
            <person name="Richardson P."/>
            <person name="Lucas S."/>
            <person name="Kohara Y."/>
            <person name="Levine M."/>
            <person name="Satoh N."/>
            <person name="Rokhsar D.S."/>
        </authorList>
    </citation>
    <scope>NUCLEOTIDE SEQUENCE [LARGE SCALE GENOMIC DNA]</scope>
</reference>
<dbReference type="Ensembl" id="ENSCINT00000015861.3">
    <property type="protein sequence ID" value="ENSCINP00000015861.3"/>
    <property type="gene ID" value="ENSCING00000015093.2"/>
</dbReference>
<keyword evidence="1 5" id="KW-0732">Signal</keyword>
<dbReference type="FunFam" id="2.60.40.10:FF:000032">
    <property type="entry name" value="palladin isoform X1"/>
    <property type="match status" value="3"/>
</dbReference>
<feature type="domain" description="Ig-like" evidence="6">
    <location>
        <begin position="210"/>
        <end position="301"/>
    </location>
</feature>
<dbReference type="PROSITE" id="PS50835">
    <property type="entry name" value="IG_LIKE"/>
    <property type="match status" value="4"/>
</dbReference>
<dbReference type="OMA" id="TCTPLQG"/>
<reference evidence="7" key="2">
    <citation type="journal article" date="2008" name="Genome Biol.">
        <title>Improved genome assembly and evidence-based global gene model set for the chordate Ciona intestinalis: new insight into intron and operon populations.</title>
        <authorList>
            <person name="Satou Y."/>
            <person name="Mineta K."/>
            <person name="Ogasawara M."/>
            <person name="Sasakura Y."/>
            <person name="Shoguchi E."/>
            <person name="Ueno K."/>
            <person name="Yamada L."/>
            <person name="Matsumoto J."/>
            <person name="Wasserscheid J."/>
            <person name="Dewar K."/>
            <person name="Wiley G.B."/>
            <person name="Macmil S.L."/>
            <person name="Roe B.A."/>
            <person name="Zeller R.W."/>
            <person name="Hastings K.E."/>
            <person name="Lemaire P."/>
            <person name="Lindquist E."/>
            <person name="Endo T."/>
            <person name="Hotta K."/>
            <person name="Inaba K."/>
        </authorList>
    </citation>
    <scope>NUCLEOTIDE SEQUENCE [LARGE SCALE GENOMIC DNA]</scope>
    <source>
        <strain evidence="7">wild type</strain>
    </source>
</reference>
<dbReference type="Proteomes" id="UP000008144">
    <property type="component" value="Chromosome 10"/>
</dbReference>
<feature type="domain" description="Ig-like" evidence="6">
    <location>
        <begin position="401"/>
        <end position="522"/>
    </location>
</feature>
<dbReference type="CDD" id="cd00096">
    <property type="entry name" value="Ig"/>
    <property type="match status" value="1"/>
</dbReference>
<dbReference type="InterPro" id="IPR003598">
    <property type="entry name" value="Ig_sub2"/>
</dbReference>
<dbReference type="InterPro" id="IPR003599">
    <property type="entry name" value="Ig_sub"/>
</dbReference>
<proteinExistence type="predicted"/>
<evidence type="ECO:0000256" key="4">
    <source>
        <dbReference type="ARBA" id="ARBA00023319"/>
    </source>
</evidence>
<evidence type="ECO:0000256" key="2">
    <source>
        <dbReference type="ARBA" id="ARBA00022737"/>
    </source>
</evidence>
<keyword evidence="3" id="KW-1015">Disulfide bond</keyword>
<feature type="domain" description="Ig-like" evidence="6">
    <location>
        <begin position="113"/>
        <end position="203"/>
    </location>
</feature>
<evidence type="ECO:0000256" key="5">
    <source>
        <dbReference type="SAM" id="SignalP"/>
    </source>
</evidence>
<dbReference type="SUPFAM" id="SSF48726">
    <property type="entry name" value="Immunoglobulin"/>
    <property type="match status" value="5"/>
</dbReference>
<dbReference type="InterPro" id="IPR013783">
    <property type="entry name" value="Ig-like_fold"/>
</dbReference>
<dbReference type="InterPro" id="IPR051170">
    <property type="entry name" value="Neural/epithelial_adhesion"/>
</dbReference>
<dbReference type="EMBL" id="EAAA01000439">
    <property type="status" value="NOT_ANNOTATED_CDS"/>
    <property type="molecule type" value="Genomic_DNA"/>
</dbReference>
<feature type="signal peptide" evidence="5">
    <location>
        <begin position="1"/>
        <end position="15"/>
    </location>
</feature>
<dbReference type="PANTHER" id="PTHR12231:SF253">
    <property type="entry name" value="DPR-INTERACTING PROTEIN ETA, ISOFORM B-RELATED"/>
    <property type="match status" value="1"/>
</dbReference>
<dbReference type="Pfam" id="PF07679">
    <property type="entry name" value="I-set"/>
    <property type="match status" value="1"/>
</dbReference>
<dbReference type="GeneTree" id="ENSGT00940000173417"/>
<dbReference type="GO" id="GO:0043005">
    <property type="term" value="C:neuron projection"/>
    <property type="evidence" value="ECO:0000318"/>
    <property type="project" value="GO_Central"/>
</dbReference>
<feature type="domain" description="Ig-like" evidence="6">
    <location>
        <begin position="304"/>
        <end position="396"/>
    </location>
</feature>
<keyword evidence="8" id="KW-1185">Reference proteome</keyword>
<dbReference type="SMART" id="SM00409">
    <property type="entry name" value="IG"/>
    <property type="match status" value="5"/>
</dbReference>
<feature type="chain" id="PRO_5012745526" description="Ig-like domain-containing protein" evidence="5">
    <location>
        <begin position="16"/>
        <end position="543"/>
    </location>
</feature>
<accession>F6ZIG5</accession>
<sequence length="543" mass="59047">MLWLLIAALASVVSGQFTIQPDNAKGTIANKDLLMTCQYPSYFKSVRWLGLDKQVITNMTKGVKLDKDGRRRELYLTLVNVSSDMNGMYTCEGYDTAINQTVAETRIVTVFEPIGFVNPKTEQTFELGQTVSVICQVSGNPPPSVVWKQGTQSLEGTPENSRIYQDLDTNNLIIKNITKKDEGKYTCLARELSKGQTRNLPVFVDVQFGPAGIQVPKMVTGVQGGDVTLTCNATGEPEPMYKWYFGDGMTFTNSTLVKDGVSEDGKVLIVSNVTAGDAGKYTCIAKNIHGTDSDTTDVIINVPPTISIILGDSVVEGDNARIGCSATGIPTPVVTIFRHGVALNSSQLSETTPMTVEYNSGEAQIRFTPSSYADSGDYTCIASNSAGNIEGVIKLDIQYAPRETTLPEVYACLNEKAELSCIFDANPKPTLTWGRMLPVAAADDDFLAVFTSNQSVGVTPDEAEVTMTFTPIVPDDNLSVQDQGGVLMLKISEVNEESYGKYYCRARNEHGEQTAVGELMMAMKSSKPLNVERWSTHPPGKRT</sequence>
<dbReference type="Pfam" id="PF13927">
    <property type="entry name" value="Ig_3"/>
    <property type="match status" value="3"/>
</dbReference>
<dbReference type="PANTHER" id="PTHR12231">
    <property type="entry name" value="CTX-RELATED TYPE I TRANSMEMBRANE PROTEIN"/>
    <property type="match status" value="1"/>
</dbReference>